<organism evidence="3 4">
    <name type="scientific">Rothia santali</name>
    <dbReference type="NCBI Taxonomy" id="2949643"/>
    <lineage>
        <taxon>Bacteria</taxon>
        <taxon>Bacillati</taxon>
        <taxon>Actinomycetota</taxon>
        <taxon>Actinomycetes</taxon>
        <taxon>Micrococcales</taxon>
        <taxon>Micrococcaceae</taxon>
        <taxon>Rothia</taxon>
    </lineage>
</organism>
<sequence length="180" mass="20426">MPDEPFGDSADPPEALASGLGPRARGASSDAVLTPAQIRAWRQYFETSQALQNRLEVLLRKQSELRLADYNLCLMLYSAPDRRLRLGDLARGMVFSPSRLSYQVSNLCGRGIIHRVEDPEDGRATLAELTEHGVEVFTAARRAHRRHVRELFMRHLTEEETAQLERIFARVGERLEREGD</sequence>
<proteinExistence type="predicted"/>
<evidence type="ECO:0000256" key="1">
    <source>
        <dbReference type="SAM" id="MobiDB-lite"/>
    </source>
</evidence>
<dbReference type="EMBL" id="JANAFB010000056">
    <property type="protein sequence ID" value="MCP3427160.1"/>
    <property type="molecule type" value="Genomic_DNA"/>
</dbReference>
<reference evidence="3" key="1">
    <citation type="submission" date="2022-06" db="EMBL/GenBank/DDBJ databases">
        <title>Rothia sp. isolated from sandalwood seedling.</title>
        <authorList>
            <person name="Tuikhar N."/>
            <person name="Kirdat K."/>
            <person name="Thorat V."/>
            <person name="Swetha P."/>
            <person name="Padma S."/>
            <person name="Sundararaj R."/>
            <person name="Yadav A."/>
        </authorList>
    </citation>
    <scope>NUCLEOTIDE SEQUENCE</scope>
    <source>
        <strain evidence="3">AR01</strain>
    </source>
</reference>
<evidence type="ECO:0000313" key="3">
    <source>
        <dbReference type="EMBL" id="MCP3427160.1"/>
    </source>
</evidence>
<dbReference type="Pfam" id="PF12802">
    <property type="entry name" value="MarR_2"/>
    <property type="match status" value="1"/>
</dbReference>
<dbReference type="SUPFAM" id="SSF46785">
    <property type="entry name" value="Winged helix' DNA-binding domain"/>
    <property type="match status" value="1"/>
</dbReference>
<accession>A0A9X2HFJ1</accession>
<dbReference type="InterPro" id="IPR036388">
    <property type="entry name" value="WH-like_DNA-bd_sf"/>
</dbReference>
<dbReference type="GO" id="GO:0003700">
    <property type="term" value="F:DNA-binding transcription factor activity"/>
    <property type="evidence" value="ECO:0007669"/>
    <property type="project" value="InterPro"/>
</dbReference>
<evidence type="ECO:0000313" key="4">
    <source>
        <dbReference type="Proteomes" id="UP001139502"/>
    </source>
</evidence>
<dbReference type="InterPro" id="IPR000835">
    <property type="entry name" value="HTH_MarR-typ"/>
</dbReference>
<dbReference type="PROSITE" id="PS50995">
    <property type="entry name" value="HTH_MARR_2"/>
    <property type="match status" value="1"/>
</dbReference>
<dbReference type="RefSeq" id="WP_254168866.1">
    <property type="nucleotide sequence ID" value="NZ_JANAFB010000056.1"/>
</dbReference>
<dbReference type="PANTHER" id="PTHR33164">
    <property type="entry name" value="TRANSCRIPTIONAL REGULATOR, MARR FAMILY"/>
    <property type="match status" value="1"/>
</dbReference>
<name>A0A9X2HFJ1_9MICC</name>
<feature type="domain" description="HTH marR-type" evidence="2">
    <location>
        <begin position="37"/>
        <end position="173"/>
    </location>
</feature>
<protein>
    <submittedName>
        <fullName evidence="3">MarR family winged helix-turn-helix transcriptional regulator</fullName>
    </submittedName>
</protein>
<dbReference type="PANTHER" id="PTHR33164:SF99">
    <property type="entry name" value="MARR FAMILY REGULATORY PROTEIN"/>
    <property type="match status" value="1"/>
</dbReference>
<gene>
    <name evidence="3" type="ORF">NBM05_14365</name>
</gene>
<comment type="caution">
    <text evidence="3">The sequence shown here is derived from an EMBL/GenBank/DDBJ whole genome shotgun (WGS) entry which is preliminary data.</text>
</comment>
<dbReference type="Gene3D" id="1.10.10.10">
    <property type="entry name" value="Winged helix-like DNA-binding domain superfamily/Winged helix DNA-binding domain"/>
    <property type="match status" value="1"/>
</dbReference>
<feature type="region of interest" description="Disordered" evidence="1">
    <location>
        <begin position="1"/>
        <end position="28"/>
    </location>
</feature>
<dbReference type="InterPro" id="IPR039422">
    <property type="entry name" value="MarR/SlyA-like"/>
</dbReference>
<keyword evidence="4" id="KW-1185">Reference proteome</keyword>
<dbReference type="InterPro" id="IPR036390">
    <property type="entry name" value="WH_DNA-bd_sf"/>
</dbReference>
<dbReference type="AlphaFoldDB" id="A0A9X2HFJ1"/>
<dbReference type="Proteomes" id="UP001139502">
    <property type="component" value="Unassembled WGS sequence"/>
</dbReference>
<dbReference type="SMART" id="SM00347">
    <property type="entry name" value="HTH_MARR"/>
    <property type="match status" value="1"/>
</dbReference>
<evidence type="ECO:0000259" key="2">
    <source>
        <dbReference type="PROSITE" id="PS50995"/>
    </source>
</evidence>
<dbReference type="GO" id="GO:0006950">
    <property type="term" value="P:response to stress"/>
    <property type="evidence" value="ECO:0007669"/>
    <property type="project" value="TreeGrafter"/>
</dbReference>